<evidence type="ECO:0000313" key="3">
    <source>
        <dbReference type="Proteomes" id="UP000187209"/>
    </source>
</evidence>
<sequence>MYLSHFALEDFSKPPEQYIQGRKETNILNYVCSELGPKTEITRHIVSAVRKKDKMNFPTHSHVIWAMECIGYAFSLPIEQHPIISQAIEIYRNWLDLTGEQRPVCIEERESFYQQEIISHFSLLFLERGGDLHKHAELCKDVLITIKDLSRRKYLSKETWHHLLKIYLLMSSGLLKNNTILAKEIAPLLFKMLFEIWFRSNTREVVLWEELSKHISNWINNIWVIYHWSSFISGLTTSVISMVYGTEKSKLKIFFRSLQKPFDIEAEAVAFDTSQEQIIYFWYNFLMLISKNTLSKYPTDSEICTELVRAFSSLTDEFLIFAQSRNSKGKTSFEYYHSGHSQLNKLIDDFSDIQCRYEDGKCRVPTPRVNSILGIFGNWLFSYANCDFIYCEKGRAKAIAALCRIFSSDLGPVDPEYAGKFYKTIQNSLKIGVSQITIKNILKHSKALLAANLPGIRILIDKDYLLKAISLQMFDKKSDGKLRGYCYDIILSFACCTTYLGKSEVVKILQDLLLDSVQNENDPENFSKAVWIVAGFLGTLQGQTEFVQVVMIALTNRLKNISDEKMYMNLICVISTLPFLIVSQYPLLSNQAGKVVYKICLYIKKKLPKNPVKIITYLLVCVKKWLFCYPLILCDTNLRQVLLEVLSCTQLQDGLNGISLYLEELIMSKIGLSNPQIKLCPMNEIEMPRGFMSTQFKNPKHFLVFNNTLATMYGKDDKVYVLLRNSIGRSIWKTRVIYSEQSTKKISEFSLETIKIEKQTTYVEEKTVDFGLTESEASALDQLSKLQEKQKVYVPSKPERRKKARPKTLRVLQNETPRLLLAHFGLLDYDMLLNITEIDPDTAMKKVSELDQFSEKGTYFFSIMSLSSSTSNDYMSNDDYYSQEFKYLISQLGVKIDEESKDLGFLSHLHMHLEKYKSLIYFADTAHEVVAIVPSLGNGELHLQDVVADWSVVVLWNERLEDKFCPFVPSILRTPELEHKDCIIFTPLNDKMIRTNFYPKRERPGPLCDSMVLPIDLLGKLLLYTVINISENSLESVTSHKNRQDLLEQTEFISKSEDLVSSRLNSLLDYAFN</sequence>
<accession>A0A1R2B813</accession>
<dbReference type="EMBL" id="MPUH01000864">
    <property type="protein sequence ID" value="OMJ72901.1"/>
    <property type="molecule type" value="Genomic_DNA"/>
</dbReference>
<name>A0A1R2B813_9CILI</name>
<protein>
    <recommendedName>
        <fullName evidence="1">Ral GTPase-activating protein subunit alpha/beta N-terminal domain-containing protein</fullName>
    </recommendedName>
</protein>
<dbReference type="InterPro" id="IPR039930">
    <property type="entry name" value="RALGAPB"/>
</dbReference>
<feature type="domain" description="Ral GTPase-activating protein subunit alpha/beta N-terminal" evidence="1">
    <location>
        <begin position="132"/>
        <end position="246"/>
    </location>
</feature>
<dbReference type="Proteomes" id="UP000187209">
    <property type="component" value="Unassembled WGS sequence"/>
</dbReference>
<gene>
    <name evidence="2" type="ORF">SteCoe_28543</name>
</gene>
<reference evidence="2 3" key="1">
    <citation type="submission" date="2016-11" db="EMBL/GenBank/DDBJ databases">
        <title>The macronuclear genome of Stentor coeruleus: a giant cell with tiny introns.</title>
        <authorList>
            <person name="Slabodnick M."/>
            <person name="Ruby J.G."/>
            <person name="Reiff S.B."/>
            <person name="Swart E.C."/>
            <person name="Gosai S."/>
            <person name="Prabakaran S."/>
            <person name="Witkowska E."/>
            <person name="Larue G.E."/>
            <person name="Fisher S."/>
            <person name="Freeman R.M."/>
            <person name="Gunawardena J."/>
            <person name="Chu W."/>
            <person name="Stover N.A."/>
            <person name="Gregory B.D."/>
            <person name="Nowacki M."/>
            <person name="Derisi J."/>
            <person name="Roy S.W."/>
            <person name="Marshall W.F."/>
            <person name="Sood P."/>
        </authorList>
    </citation>
    <scope>NUCLEOTIDE SEQUENCE [LARGE SCALE GENOMIC DNA]</scope>
    <source>
        <strain evidence="2">WM001</strain>
    </source>
</reference>
<dbReference type="OrthoDB" id="2124221at2759"/>
<dbReference type="PANTHER" id="PTHR21344:SF1">
    <property type="entry name" value="RAL GTPASE-ACTIVATING PROTEIN SUBUNIT BETA"/>
    <property type="match status" value="1"/>
</dbReference>
<dbReference type="PANTHER" id="PTHR21344">
    <property type="entry name" value="RAL GTPASE-ACTIVATING PROTEIN SUBUNIT BETA"/>
    <property type="match status" value="1"/>
</dbReference>
<keyword evidence="3" id="KW-1185">Reference proteome</keyword>
<comment type="caution">
    <text evidence="2">The sequence shown here is derived from an EMBL/GenBank/DDBJ whole genome shotgun (WGS) entry which is preliminary data.</text>
</comment>
<evidence type="ECO:0000259" key="1">
    <source>
        <dbReference type="Pfam" id="PF20412"/>
    </source>
</evidence>
<dbReference type="GO" id="GO:0005096">
    <property type="term" value="F:GTPase activator activity"/>
    <property type="evidence" value="ECO:0007669"/>
    <property type="project" value="InterPro"/>
</dbReference>
<organism evidence="2 3">
    <name type="scientific">Stentor coeruleus</name>
    <dbReference type="NCBI Taxonomy" id="5963"/>
    <lineage>
        <taxon>Eukaryota</taxon>
        <taxon>Sar</taxon>
        <taxon>Alveolata</taxon>
        <taxon>Ciliophora</taxon>
        <taxon>Postciliodesmatophora</taxon>
        <taxon>Heterotrichea</taxon>
        <taxon>Heterotrichida</taxon>
        <taxon>Stentoridae</taxon>
        <taxon>Stentor</taxon>
    </lineage>
</organism>
<dbReference type="AlphaFoldDB" id="A0A1R2B813"/>
<dbReference type="Pfam" id="PF20412">
    <property type="entry name" value="RALGAPB_N"/>
    <property type="match status" value="1"/>
</dbReference>
<evidence type="ECO:0000313" key="2">
    <source>
        <dbReference type="EMBL" id="OMJ72901.1"/>
    </source>
</evidence>
<proteinExistence type="predicted"/>
<dbReference type="InterPro" id="IPR046859">
    <property type="entry name" value="RGPA/RALGAPB_N"/>
</dbReference>